<organism evidence="1 2">
    <name type="scientific">Phaseolus coccineus</name>
    <name type="common">Scarlet runner bean</name>
    <name type="synonym">Phaseolus multiflorus</name>
    <dbReference type="NCBI Taxonomy" id="3886"/>
    <lineage>
        <taxon>Eukaryota</taxon>
        <taxon>Viridiplantae</taxon>
        <taxon>Streptophyta</taxon>
        <taxon>Embryophyta</taxon>
        <taxon>Tracheophyta</taxon>
        <taxon>Spermatophyta</taxon>
        <taxon>Magnoliopsida</taxon>
        <taxon>eudicotyledons</taxon>
        <taxon>Gunneridae</taxon>
        <taxon>Pentapetalae</taxon>
        <taxon>rosids</taxon>
        <taxon>fabids</taxon>
        <taxon>Fabales</taxon>
        <taxon>Fabaceae</taxon>
        <taxon>Papilionoideae</taxon>
        <taxon>50 kb inversion clade</taxon>
        <taxon>NPAAA clade</taxon>
        <taxon>indigoferoid/millettioid clade</taxon>
        <taxon>Phaseoleae</taxon>
        <taxon>Phaseolus</taxon>
    </lineage>
</organism>
<evidence type="ECO:0000313" key="2">
    <source>
        <dbReference type="Proteomes" id="UP001374584"/>
    </source>
</evidence>
<evidence type="ECO:0000313" key="1">
    <source>
        <dbReference type="EMBL" id="KAK7364648.1"/>
    </source>
</evidence>
<dbReference type="EMBL" id="JAYMYR010000005">
    <property type="protein sequence ID" value="KAK7364648.1"/>
    <property type="molecule type" value="Genomic_DNA"/>
</dbReference>
<gene>
    <name evidence="1" type="ORF">VNO80_13388</name>
</gene>
<sequence length="86" mass="9869">MRTTIAFQSSWEGDLHESTLVQGMVLKSDTFGTVKQVEKGKEYPNDEQVSYGSDRGTYKIYKMLKWFDYSNRFEGMKRGLACSSPP</sequence>
<reference evidence="1 2" key="1">
    <citation type="submission" date="2024-01" db="EMBL/GenBank/DDBJ databases">
        <title>The genomes of 5 underutilized Papilionoideae crops provide insights into root nodulation and disease resistanc.</title>
        <authorList>
            <person name="Jiang F."/>
        </authorList>
    </citation>
    <scope>NUCLEOTIDE SEQUENCE [LARGE SCALE GENOMIC DNA]</scope>
    <source>
        <strain evidence="1">JINMINGXINNONG_FW02</strain>
        <tissue evidence="1">Leaves</tissue>
    </source>
</reference>
<dbReference type="AlphaFoldDB" id="A0AAN9N636"/>
<accession>A0AAN9N636</accession>
<name>A0AAN9N636_PHACN</name>
<proteinExistence type="predicted"/>
<comment type="caution">
    <text evidence="1">The sequence shown here is derived from an EMBL/GenBank/DDBJ whole genome shotgun (WGS) entry which is preliminary data.</text>
</comment>
<keyword evidence="2" id="KW-1185">Reference proteome</keyword>
<dbReference type="Proteomes" id="UP001374584">
    <property type="component" value="Unassembled WGS sequence"/>
</dbReference>
<protein>
    <submittedName>
        <fullName evidence="1">Uncharacterized protein</fullName>
    </submittedName>
</protein>